<dbReference type="NCBIfam" id="TIGR02937">
    <property type="entry name" value="sigma70-ECF"/>
    <property type="match status" value="1"/>
</dbReference>
<dbReference type="PANTHER" id="PTHR30385">
    <property type="entry name" value="SIGMA FACTOR F FLAGELLAR"/>
    <property type="match status" value="1"/>
</dbReference>
<dbReference type="Pfam" id="PF04539">
    <property type="entry name" value="Sigma70_r3"/>
    <property type="match status" value="1"/>
</dbReference>
<proteinExistence type="predicted"/>
<evidence type="ECO:0000313" key="9">
    <source>
        <dbReference type="Proteomes" id="UP001235064"/>
    </source>
</evidence>
<evidence type="ECO:0000256" key="2">
    <source>
        <dbReference type="ARBA" id="ARBA00023082"/>
    </source>
</evidence>
<name>A0ABT7MTS9_9MICO</name>
<organism evidence="8 9">
    <name type="scientific">Microbacterium candidum</name>
    <dbReference type="NCBI Taxonomy" id="3041922"/>
    <lineage>
        <taxon>Bacteria</taxon>
        <taxon>Bacillati</taxon>
        <taxon>Actinomycetota</taxon>
        <taxon>Actinomycetes</taxon>
        <taxon>Micrococcales</taxon>
        <taxon>Microbacteriaceae</taxon>
        <taxon>Microbacterium</taxon>
    </lineage>
</organism>
<dbReference type="InterPro" id="IPR000943">
    <property type="entry name" value="RNA_pol_sigma70"/>
</dbReference>
<dbReference type="InterPro" id="IPR007627">
    <property type="entry name" value="RNA_pol_sigma70_r2"/>
</dbReference>
<keyword evidence="1" id="KW-0805">Transcription regulation</keyword>
<feature type="domain" description="RNA polymerase sigma-70 region 2" evidence="6">
    <location>
        <begin position="8"/>
        <end position="79"/>
    </location>
</feature>
<reference evidence="8 9" key="1">
    <citation type="submission" date="2023-06" db="EMBL/GenBank/DDBJ databases">
        <title>Microbacterium sp. nov., isolated from a waste landfill.</title>
        <authorList>
            <person name="Wen W."/>
        </authorList>
    </citation>
    <scope>NUCLEOTIDE SEQUENCE [LARGE SCALE GENOMIC DNA]</scope>
    <source>
        <strain evidence="8 9">ASV49</strain>
    </source>
</reference>
<dbReference type="CDD" id="cd06171">
    <property type="entry name" value="Sigma70_r4"/>
    <property type="match status" value="1"/>
</dbReference>
<sequence length="264" mass="28274">MCSLRDRLIVDNLPLVGHLAAKLHARATHVNRDDLLGAGALALVLAADAFDPELGVPFGAYARQRIVGSFADEMRAMDWASRGIRRRAKEATAARDSLAQKLGRVPTAEEIAAALGLTAAGVAESLADAGRIVMAIDDPFAQSVPAMQAAPDEEAERAEYSDLLGRAVAALPERMRFIILAVYFEDRAIKDIAAELGVTHSAVSQQRTQAVRLLRDAMDRHFSDQPGVPPAAGMRGSVRDAYFRRIAGSSRRFAGTFLPASTGV</sequence>
<dbReference type="InterPro" id="IPR007630">
    <property type="entry name" value="RNA_pol_sigma70_r4"/>
</dbReference>
<dbReference type="Gene3D" id="1.20.140.160">
    <property type="match status" value="1"/>
</dbReference>
<dbReference type="Pfam" id="PF04545">
    <property type="entry name" value="Sigma70_r4"/>
    <property type="match status" value="1"/>
</dbReference>
<dbReference type="InterPro" id="IPR013324">
    <property type="entry name" value="RNA_pol_sigma_r3/r4-like"/>
</dbReference>
<dbReference type="InterPro" id="IPR013325">
    <property type="entry name" value="RNA_pol_sigma_r2"/>
</dbReference>
<keyword evidence="2" id="KW-0731">Sigma factor</keyword>
<keyword evidence="9" id="KW-1185">Reference proteome</keyword>
<accession>A0ABT7MTS9</accession>
<evidence type="ECO:0000256" key="1">
    <source>
        <dbReference type="ARBA" id="ARBA00023015"/>
    </source>
</evidence>
<dbReference type="Gene3D" id="1.10.1740.10">
    <property type="match status" value="1"/>
</dbReference>
<dbReference type="RefSeq" id="WP_286287802.1">
    <property type="nucleotide sequence ID" value="NZ_JASXSZ010000001.1"/>
</dbReference>
<keyword evidence="4" id="KW-0804">Transcription</keyword>
<dbReference type="InterPro" id="IPR007624">
    <property type="entry name" value="RNA_pol_sigma70_r3"/>
</dbReference>
<evidence type="ECO:0000256" key="4">
    <source>
        <dbReference type="ARBA" id="ARBA00023163"/>
    </source>
</evidence>
<evidence type="ECO:0000256" key="3">
    <source>
        <dbReference type="ARBA" id="ARBA00023125"/>
    </source>
</evidence>
<dbReference type="PIRSF" id="PIRSF000770">
    <property type="entry name" value="RNA_pol_sigma-SigE/K"/>
    <property type="match status" value="1"/>
</dbReference>
<dbReference type="EMBL" id="JASXSZ010000001">
    <property type="protein sequence ID" value="MDL9977852.1"/>
    <property type="molecule type" value="Genomic_DNA"/>
</dbReference>
<keyword evidence="3" id="KW-0238">DNA-binding</keyword>
<gene>
    <name evidence="8" type="ORF">QSV35_00775</name>
</gene>
<dbReference type="SUPFAM" id="SSF88946">
    <property type="entry name" value="Sigma2 domain of RNA polymerase sigma factors"/>
    <property type="match status" value="1"/>
</dbReference>
<evidence type="ECO:0000259" key="6">
    <source>
        <dbReference type="Pfam" id="PF04542"/>
    </source>
</evidence>
<dbReference type="Pfam" id="PF04542">
    <property type="entry name" value="Sigma70_r2"/>
    <property type="match status" value="1"/>
</dbReference>
<dbReference type="SUPFAM" id="SSF88659">
    <property type="entry name" value="Sigma3 and sigma4 domains of RNA polymerase sigma factors"/>
    <property type="match status" value="2"/>
</dbReference>
<evidence type="ECO:0000259" key="5">
    <source>
        <dbReference type="Pfam" id="PF04539"/>
    </source>
</evidence>
<protein>
    <submittedName>
        <fullName evidence="8">Sigma-70 family RNA polymerase sigma factor</fullName>
    </submittedName>
</protein>
<dbReference type="PANTHER" id="PTHR30385:SF7">
    <property type="entry name" value="RNA POLYMERASE SIGMA FACTOR FLIA"/>
    <property type="match status" value="1"/>
</dbReference>
<feature type="domain" description="RNA polymerase sigma-70 region 4" evidence="7">
    <location>
        <begin position="168"/>
        <end position="215"/>
    </location>
</feature>
<evidence type="ECO:0000259" key="7">
    <source>
        <dbReference type="Pfam" id="PF04545"/>
    </source>
</evidence>
<dbReference type="Proteomes" id="UP001235064">
    <property type="component" value="Unassembled WGS sequence"/>
</dbReference>
<comment type="caution">
    <text evidence="8">The sequence shown here is derived from an EMBL/GenBank/DDBJ whole genome shotgun (WGS) entry which is preliminary data.</text>
</comment>
<evidence type="ECO:0000313" key="8">
    <source>
        <dbReference type="EMBL" id="MDL9977852.1"/>
    </source>
</evidence>
<feature type="domain" description="RNA polymerase sigma-70 region 3" evidence="5">
    <location>
        <begin position="92"/>
        <end position="129"/>
    </location>
</feature>
<dbReference type="InterPro" id="IPR014284">
    <property type="entry name" value="RNA_pol_sigma-70_dom"/>
</dbReference>